<organism evidence="1 2">
    <name type="scientific">Armillaria luteobubalina</name>
    <dbReference type="NCBI Taxonomy" id="153913"/>
    <lineage>
        <taxon>Eukaryota</taxon>
        <taxon>Fungi</taxon>
        <taxon>Dikarya</taxon>
        <taxon>Basidiomycota</taxon>
        <taxon>Agaricomycotina</taxon>
        <taxon>Agaricomycetes</taxon>
        <taxon>Agaricomycetidae</taxon>
        <taxon>Agaricales</taxon>
        <taxon>Marasmiineae</taxon>
        <taxon>Physalacriaceae</taxon>
        <taxon>Armillaria</taxon>
    </lineage>
</organism>
<proteinExistence type="predicted"/>
<evidence type="ECO:0008006" key="3">
    <source>
        <dbReference type="Google" id="ProtNLM"/>
    </source>
</evidence>
<dbReference type="InterPro" id="IPR011990">
    <property type="entry name" value="TPR-like_helical_dom_sf"/>
</dbReference>
<dbReference type="EMBL" id="JAUEPU010000010">
    <property type="protein sequence ID" value="KAK0498790.1"/>
    <property type="molecule type" value="Genomic_DNA"/>
</dbReference>
<gene>
    <name evidence="1" type="ORF">EDD18DRAFT_1350201</name>
</gene>
<evidence type="ECO:0000313" key="1">
    <source>
        <dbReference type="EMBL" id="KAK0498790.1"/>
    </source>
</evidence>
<dbReference type="Proteomes" id="UP001175228">
    <property type="component" value="Unassembled WGS sequence"/>
</dbReference>
<evidence type="ECO:0000313" key="2">
    <source>
        <dbReference type="Proteomes" id="UP001175228"/>
    </source>
</evidence>
<name>A0AA39Q9M7_9AGAR</name>
<accession>A0AA39Q9M7</accession>
<reference evidence="1" key="1">
    <citation type="submission" date="2023-06" db="EMBL/GenBank/DDBJ databases">
        <authorList>
            <consortium name="Lawrence Berkeley National Laboratory"/>
            <person name="Ahrendt S."/>
            <person name="Sahu N."/>
            <person name="Indic B."/>
            <person name="Wong-Bajracharya J."/>
            <person name="Merenyi Z."/>
            <person name="Ke H.-M."/>
            <person name="Monk M."/>
            <person name="Kocsube S."/>
            <person name="Drula E."/>
            <person name="Lipzen A."/>
            <person name="Balint B."/>
            <person name="Henrissat B."/>
            <person name="Andreopoulos B."/>
            <person name="Martin F.M."/>
            <person name="Harder C.B."/>
            <person name="Rigling D."/>
            <person name="Ford K.L."/>
            <person name="Foster G.D."/>
            <person name="Pangilinan J."/>
            <person name="Papanicolaou A."/>
            <person name="Barry K."/>
            <person name="LaButti K."/>
            <person name="Viragh M."/>
            <person name="Koriabine M."/>
            <person name="Yan M."/>
            <person name="Riley R."/>
            <person name="Champramary S."/>
            <person name="Plett K.L."/>
            <person name="Tsai I.J."/>
            <person name="Slot J."/>
            <person name="Sipos G."/>
            <person name="Plett J."/>
            <person name="Nagy L.G."/>
            <person name="Grigoriev I.V."/>
        </authorList>
    </citation>
    <scope>NUCLEOTIDE SEQUENCE</scope>
    <source>
        <strain evidence="1">HWK02</strain>
    </source>
</reference>
<protein>
    <recommendedName>
        <fullName evidence="3">TPR-like protein</fullName>
    </recommendedName>
</protein>
<dbReference type="SUPFAM" id="SSF48452">
    <property type="entry name" value="TPR-like"/>
    <property type="match status" value="1"/>
</dbReference>
<dbReference type="AlphaFoldDB" id="A0AA39Q9M7"/>
<sequence>MSVVALKEQANSAHSRRSYRHGYTAVQPGAESFYLEFGDLYNARRDIELALSSEYTTPDSPKALTATCYSQLAEIMYKFSRYDEAQTCLERCESLIKSDKASARLSATEIQLLIDIDVALSRPEDSDERRKDELLRALDYRGAIIEEDHRGSFPHHPDLSVAAMQDPNDLFEFDTTDGRPLQKPAQPRCHTLMCTA</sequence>
<keyword evidence="2" id="KW-1185">Reference proteome</keyword>
<comment type="caution">
    <text evidence="1">The sequence shown here is derived from an EMBL/GenBank/DDBJ whole genome shotgun (WGS) entry which is preliminary data.</text>
</comment>